<dbReference type="SUPFAM" id="SSF53927">
    <property type="entry name" value="Cytidine deaminase-like"/>
    <property type="match status" value="1"/>
</dbReference>
<dbReference type="InterPro" id="IPR016192">
    <property type="entry name" value="APOBEC/CMP_deaminase_Zn-bd"/>
</dbReference>
<dbReference type="Pfam" id="PF00383">
    <property type="entry name" value="dCMP_cyt_deam_1"/>
    <property type="match status" value="1"/>
</dbReference>
<keyword evidence="1" id="KW-0479">Metal-binding</keyword>
<evidence type="ECO:0000256" key="1">
    <source>
        <dbReference type="ARBA" id="ARBA00022723"/>
    </source>
</evidence>
<dbReference type="EMBL" id="JAVDUU010000001">
    <property type="protein sequence ID" value="MDR6940575.1"/>
    <property type="molecule type" value="Genomic_DNA"/>
</dbReference>
<name>A0ABU1T6U2_9SPHI</name>
<dbReference type="RefSeq" id="WP_310091373.1">
    <property type="nucleotide sequence ID" value="NZ_JAVDUU010000001.1"/>
</dbReference>
<dbReference type="PROSITE" id="PS00903">
    <property type="entry name" value="CYT_DCMP_DEAMINASES_1"/>
    <property type="match status" value="1"/>
</dbReference>
<sequence length="159" mass="17735">MENTVHEKFMRIAIELSEYNVKQNLGGPFGAVIAKDGMIVARSANRVVPTNDPTAHAEISVIRLACQELGTYDLTGCEIYTSCEPCPMCLGAIYWARIDKVYYANTKADAAAIGFNDHFIYDELGSPMSDRKLGFVQLLRDEALPAFKLWEATENKTDY</sequence>
<dbReference type="PROSITE" id="PS51747">
    <property type="entry name" value="CYT_DCMP_DEAMINASES_2"/>
    <property type="match status" value="1"/>
</dbReference>
<keyword evidence="2" id="KW-0862">Zinc</keyword>
<evidence type="ECO:0000256" key="2">
    <source>
        <dbReference type="ARBA" id="ARBA00022833"/>
    </source>
</evidence>
<dbReference type="Gene3D" id="3.40.140.10">
    <property type="entry name" value="Cytidine Deaminase, domain 2"/>
    <property type="match status" value="1"/>
</dbReference>
<dbReference type="Proteomes" id="UP001247620">
    <property type="component" value="Unassembled WGS sequence"/>
</dbReference>
<evidence type="ECO:0000259" key="3">
    <source>
        <dbReference type="PROSITE" id="PS51747"/>
    </source>
</evidence>
<proteinExistence type="predicted"/>
<gene>
    <name evidence="4" type="ORF">J2W55_000403</name>
</gene>
<evidence type="ECO:0000313" key="5">
    <source>
        <dbReference type="Proteomes" id="UP001247620"/>
    </source>
</evidence>
<comment type="caution">
    <text evidence="4">The sequence shown here is derived from an EMBL/GenBank/DDBJ whole genome shotgun (WGS) entry which is preliminary data.</text>
</comment>
<evidence type="ECO:0000313" key="4">
    <source>
        <dbReference type="EMBL" id="MDR6940575.1"/>
    </source>
</evidence>
<dbReference type="PANTHER" id="PTHR11079:SF161">
    <property type="entry name" value="CMP_DCMP-TYPE DEAMINASE DOMAIN-CONTAINING PROTEIN"/>
    <property type="match status" value="1"/>
</dbReference>
<protein>
    <submittedName>
        <fullName evidence="4">tRNA(Arg) A34 adenosine deaminase TadA</fullName>
    </submittedName>
</protein>
<organism evidence="4 5">
    <name type="scientific">Mucilaginibacter pocheonensis</name>
    <dbReference type="NCBI Taxonomy" id="398050"/>
    <lineage>
        <taxon>Bacteria</taxon>
        <taxon>Pseudomonadati</taxon>
        <taxon>Bacteroidota</taxon>
        <taxon>Sphingobacteriia</taxon>
        <taxon>Sphingobacteriales</taxon>
        <taxon>Sphingobacteriaceae</taxon>
        <taxon>Mucilaginibacter</taxon>
    </lineage>
</organism>
<feature type="domain" description="CMP/dCMP-type deaminase" evidence="3">
    <location>
        <begin position="4"/>
        <end position="116"/>
    </location>
</feature>
<dbReference type="CDD" id="cd01285">
    <property type="entry name" value="nucleoside_deaminase"/>
    <property type="match status" value="1"/>
</dbReference>
<dbReference type="PANTHER" id="PTHR11079">
    <property type="entry name" value="CYTOSINE DEAMINASE FAMILY MEMBER"/>
    <property type="match status" value="1"/>
</dbReference>
<reference evidence="4 5" key="1">
    <citation type="submission" date="2023-07" db="EMBL/GenBank/DDBJ databases">
        <title>Sorghum-associated microbial communities from plants grown in Nebraska, USA.</title>
        <authorList>
            <person name="Schachtman D."/>
        </authorList>
    </citation>
    <scope>NUCLEOTIDE SEQUENCE [LARGE SCALE GENOMIC DNA]</scope>
    <source>
        <strain evidence="4 5">3262</strain>
    </source>
</reference>
<accession>A0ABU1T6U2</accession>
<keyword evidence="5" id="KW-1185">Reference proteome</keyword>
<dbReference type="InterPro" id="IPR016193">
    <property type="entry name" value="Cytidine_deaminase-like"/>
</dbReference>
<dbReference type="InterPro" id="IPR002125">
    <property type="entry name" value="CMP_dCMP_dom"/>
</dbReference>